<protein>
    <submittedName>
        <fullName evidence="2">DotU family type IV/VI secretion system protein</fullName>
    </submittedName>
</protein>
<proteinExistence type="predicted"/>
<gene>
    <name evidence="2" type="ORF">AB6T85_09665</name>
</gene>
<evidence type="ECO:0000256" key="1">
    <source>
        <dbReference type="SAM" id="Phobius"/>
    </source>
</evidence>
<reference evidence="2 3" key="1">
    <citation type="submission" date="2024-07" db="EMBL/GenBank/DDBJ databases">
        <authorList>
            <person name="Hebao G."/>
        </authorList>
    </citation>
    <scope>NUCLEOTIDE SEQUENCE [LARGE SCALE GENOMIC DNA]</scope>
    <source>
        <strain evidence="2 3">ACCC 02193</strain>
    </source>
</reference>
<keyword evidence="1" id="KW-0812">Transmembrane</keyword>
<accession>A0ABV4E700</accession>
<dbReference type="Gene3D" id="1.25.40.590">
    <property type="entry name" value="Type IV / VI secretion system, DotU"/>
    <property type="match status" value="1"/>
</dbReference>
<evidence type="ECO:0000313" key="3">
    <source>
        <dbReference type="Proteomes" id="UP001565243"/>
    </source>
</evidence>
<dbReference type="RefSeq" id="WP_301730624.1">
    <property type="nucleotide sequence ID" value="NZ_JBGFFX010000004.1"/>
</dbReference>
<organism evidence="2 3">
    <name type="scientific">Erwinia aeris</name>
    <dbReference type="NCBI Taxonomy" id="3239803"/>
    <lineage>
        <taxon>Bacteria</taxon>
        <taxon>Pseudomonadati</taxon>
        <taxon>Pseudomonadota</taxon>
        <taxon>Gammaproteobacteria</taxon>
        <taxon>Enterobacterales</taxon>
        <taxon>Erwiniaceae</taxon>
        <taxon>Erwinia</taxon>
    </lineage>
</organism>
<dbReference type="EMBL" id="JBGFFX010000004">
    <property type="protein sequence ID" value="MEY8770693.1"/>
    <property type="molecule type" value="Genomic_DNA"/>
</dbReference>
<evidence type="ECO:0000313" key="2">
    <source>
        <dbReference type="EMBL" id="MEY8770693.1"/>
    </source>
</evidence>
<keyword evidence="3" id="KW-1185">Reference proteome</keyword>
<name>A0ABV4E700_9GAMM</name>
<dbReference type="InterPro" id="IPR038522">
    <property type="entry name" value="T4/T6SS_DotU_sf"/>
</dbReference>
<dbReference type="Proteomes" id="UP001565243">
    <property type="component" value="Unassembled WGS sequence"/>
</dbReference>
<sequence length="194" mass="21835">MKSTTLYHRLICIDALLSFDGIIPSLPELQLMLIALIERFSKALIAEGECEQLSDELCHALCCYLDRRVALRLRADNIAWDRYALTHYFYGYTDGPMTLGDRLEPLLADGQGQIFTYAQKLFLVSAFTGRNSAPLLSLSVTQPAAACQTETEEAAPDTMPPRWPAYFMLPLQLILLSLLLIVLWLFCSAWLEAL</sequence>
<keyword evidence="1" id="KW-1133">Transmembrane helix</keyword>
<feature type="transmembrane region" description="Helical" evidence="1">
    <location>
        <begin position="169"/>
        <end position="191"/>
    </location>
</feature>
<comment type="caution">
    <text evidence="2">The sequence shown here is derived from an EMBL/GenBank/DDBJ whole genome shotgun (WGS) entry which is preliminary data.</text>
</comment>
<keyword evidence="1" id="KW-0472">Membrane</keyword>